<proteinExistence type="predicted"/>
<dbReference type="EMBL" id="JACHOU010000002">
    <property type="protein sequence ID" value="MBB6353214.1"/>
    <property type="molecule type" value="Genomic_DNA"/>
</dbReference>
<dbReference type="GO" id="GO:0016787">
    <property type="term" value="F:hydrolase activity"/>
    <property type="evidence" value="ECO:0007669"/>
    <property type="project" value="UniProtKB-KW"/>
</dbReference>
<accession>A0A7X0F520</accession>
<dbReference type="Pfam" id="PF00300">
    <property type="entry name" value="His_Phos_1"/>
    <property type="match status" value="1"/>
</dbReference>
<dbReference type="CDD" id="cd07067">
    <property type="entry name" value="HP_PGM_like"/>
    <property type="match status" value="1"/>
</dbReference>
<dbReference type="PANTHER" id="PTHR47623:SF1">
    <property type="entry name" value="OS09G0287300 PROTEIN"/>
    <property type="match status" value="1"/>
</dbReference>
<dbReference type="AlphaFoldDB" id="A0A7X0F520"/>
<evidence type="ECO:0000313" key="2">
    <source>
        <dbReference type="Proteomes" id="UP000536262"/>
    </source>
</evidence>
<organism evidence="1 2">
    <name type="scientific">Aminobacter aganoensis</name>
    <dbReference type="NCBI Taxonomy" id="83264"/>
    <lineage>
        <taxon>Bacteria</taxon>
        <taxon>Pseudomonadati</taxon>
        <taxon>Pseudomonadota</taxon>
        <taxon>Alphaproteobacteria</taxon>
        <taxon>Hyphomicrobiales</taxon>
        <taxon>Phyllobacteriaceae</taxon>
        <taxon>Aminobacter</taxon>
    </lineage>
</organism>
<comment type="caution">
    <text evidence="1">The sequence shown here is derived from an EMBL/GenBank/DDBJ whole genome shotgun (WGS) entry which is preliminary data.</text>
</comment>
<evidence type="ECO:0000313" key="1">
    <source>
        <dbReference type="EMBL" id="MBB6353214.1"/>
    </source>
</evidence>
<dbReference type="Proteomes" id="UP000536262">
    <property type="component" value="Unassembled WGS sequence"/>
</dbReference>
<dbReference type="RefSeq" id="WP_184698290.1">
    <property type="nucleotide sequence ID" value="NZ_BAABEG010000001.1"/>
</dbReference>
<reference evidence="1 2" key="1">
    <citation type="submission" date="2020-08" db="EMBL/GenBank/DDBJ databases">
        <title>Genomic Encyclopedia of Type Strains, Phase IV (KMG-IV): sequencing the most valuable type-strain genomes for metagenomic binning, comparative biology and taxonomic classification.</title>
        <authorList>
            <person name="Goeker M."/>
        </authorList>
    </citation>
    <scope>NUCLEOTIDE SEQUENCE [LARGE SCALE GENOMIC DNA]</scope>
    <source>
        <strain evidence="1 2">DSM 7051</strain>
    </source>
</reference>
<dbReference type="InterPro" id="IPR013078">
    <property type="entry name" value="His_Pase_superF_clade-1"/>
</dbReference>
<dbReference type="SMART" id="SM00855">
    <property type="entry name" value="PGAM"/>
    <property type="match status" value="1"/>
</dbReference>
<dbReference type="Gene3D" id="3.40.50.1240">
    <property type="entry name" value="Phosphoglycerate mutase-like"/>
    <property type="match status" value="1"/>
</dbReference>
<keyword evidence="2" id="KW-1185">Reference proteome</keyword>
<protein>
    <submittedName>
        <fullName evidence="1">Phosphohistidine phosphatase</fullName>
        <ecNumber evidence="1">3.1.3.-</ecNumber>
    </submittedName>
</protein>
<gene>
    <name evidence="1" type="ORF">GGR00_000982</name>
</gene>
<dbReference type="InterPro" id="IPR029033">
    <property type="entry name" value="His_PPase_superfam"/>
</dbReference>
<dbReference type="EC" id="3.1.3.-" evidence="1"/>
<sequence length="175" mass="18914">MAKTRQLLLLRHAKSSWDDAALPDFDRPLAQRGEKSAPMMGAEIAGRGWLPDLVLVSPALRTLQTWQLASAAWPRPLPPADFPHGLYEASAHAVLAEAQAAPASVRTLLVVGHNPGLEDFAREVAGPGSDGQALRSMTEKFPTAALARFEFEGAWDGLQFGSARLTHFLKPRDLG</sequence>
<dbReference type="PANTHER" id="PTHR47623">
    <property type="entry name" value="OS09G0287300 PROTEIN"/>
    <property type="match status" value="1"/>
</dbReference>
<keyword evidence="1" id="KW-0378">Hydrolase</keyword>
<dbReference type="SUPFAM" id="SSF53254">
    <property type="entry name" value="Phosphoglycerate mutase-like"/>
    <property type="match status" value="1"/>
</dbReference>
<name>A0A7X0F520_9HYPH</name>